<accession>A0ABQ9FA48</accession>
<reference evidence="1 2" key="1">
    <citation type="submission" date="2022-12" db="EMBL/GenBank/DDBJ databases">
        <title>Chromosome-level genome of Tegillarca granosa.</title>
        <authorList>
            <person name="Kim J."/>
        </authorList>
    </citation>
    <scope>NUCLEOTIDE SEQUENCE [LARGE SCALE GENOMIC DNA]</scope>
    <source>
        <strain evidence="1">Teg-2019</strain>
        <tissue evidence="1">Adductor muscle</tissue>
    </source>
</reference>
<proteinExistence type="predicted"/>
<dbReference type="Proteomes" id="UP001217089">
    <property type="component" value="Unassembled WGS sequence"/>
</dbReference>
<evidence type="ECO:0000313" key="1">
    <source>
        <dbReference type="EMBL" id="KAJ8312508.1"/>
    </source>
</evidence>
<keyword evidence="2" id="KW-1185">Reference proteome</keyword>
<name>A0ABQ9FA48_TEGGR</name>
<evidence type="ECO:0000313" key="2">
    <source>
        <dbReference type="Proteomes" id="UP001217089"/>
    </source>
</evidence>
<gene>
    <name evidence="1" type="ORF">KUTeg_009881</name>
</gene>
<protein>
    <submittedName>
        <fullName evidence="1">Uncharacterized protein</fullName>
    </submittedName>
</protein>
<dbReference type="EMBL" id="JARBDR010000440">
    <property type="protein sequence ID" value="KAJ8312508.1"/>
    <property type="molecule type" value="Genomic_DNA"/>
</dbReference>
<sequence length="127" mass="15002">MTYRRMVKKKDLVKILYIYICFCHVCPGHPCGDNPLRNFMFIAQQTRRNLPFVLEALRSINAGAFKDLQREYQMYAECVGMVDTGYFKRSSSNEHYGYDPLSSKSEDESNLNDILRMKRKFENEIPR</sequence>
<comment type="caution">
    <text evidence="1">The sequence shown here is derived from an EMBL/GenBank/DDBJ whole genome shotgun (WGS) entry which is preliminary data.</text>
</comment>
<organism evidence="1 2">
    <name type="scientific">Tegillarca granosa</name>
    <name type="common">Malaysian cockle</name>
    <name type="synonym">Anadara granosa</name>
    <dbReference type="NCBI Taxonomy" id="220873"/>
    <lineage>
        <taxon>Eukaryota</taxon>
        <taxon>Metazoa</taxon>
        <taxon>Spiralia</taxon>
        <taxon>Lophotrochozoa</taxon>
        <taxon>Mollusca</taxon>
        <taxon>Bivalvia</taxon>
        <taxon>Autobranchia</taxon>
        <taxon>Pteriomorphia</taxon>
        <taxon>Arcoida</taxon>
        <taxon>Arcoidea</taxon>
        <taxon>Arcidae</taxon>
        <taxon>Tegillarca</taxon>
    </lineage>
</organism>